<dbReference type="Proteomes" id="UP000749559">
    <property type="component" value="Unassembled WGS sequence"/>
</dbReference>
<dbReference type="Pfam" id="PF00092">
    <property type="entry name" value="VWA"/>
    <property type="match status" value="1"/>
</dbReference>
<dbReference type="PANTHER" id="PTHR24020">
    <property type="entry name" value="COLLAGEN ALPHA"/>
    <property type="match status" value="1"/>
</dbReference>
<dbReference type="AlphaFoldDB" id="A0A8S4PRW9"/>
<feature type="signal peptide" evidence="1">
    <location>
        <begin position="1"/>
        <end position="26"/>
    </location>
</feature>
<dbReference type="InterPro" id="IPR002035">
    <property type="entry name" value="VWF_A"/>
</dbReference>
<feature type="domain" description="VWFA" evidence="2">
    <location>
        <begin position="132"/>
        <end position="328"/>
    </location>
</feature>
<dbReference type="InterPro" id="IPR036465">
    <property type="entry name" value="vWFA_dom_sf"/>
</dbReference>
<keyword evidence="4" id="KW-1185">Reference proteome</keyword>
<dbReference type="CDD" id="cd01450">
    <property type="entry name" value="vWFA_subfamily_ECM"/>
    <property type="match status" value="1"/>
</dbReference>
<dbReference type="EMBL" id="CAIIXF020000010">
    <property type="protein sequence ID" value="CAH1796767.1"/>
    <property type="molecule type" value="Genomic_DNA"/>
</dbReference>
<organism evidence="3 4">
    <name type="scientific">Owenia fusiformis</name>
    <name type="common">Polychaete worm</name>
    <dbReference type="NCBI Taxonomy" id="6347"/>
    <lineage>
        <taxon>Eukaryota</taxon>
        <taxon>Metazoa</taxon>
        <taxon>Spiralia</taxon>
        <taxon>Lophotrochozoa</taxon>
        <taxon>Annelida</taxon>
        <taxon>Polychaeta</taxon>
        <taxon>Sedentaria</taxon>
        <taxon>Canalipalpata</taxon>
        <taxon>Sabellida</taxon>
        <taxon>Oweniida</taxon>
        <taxon>Oweniidae</taxon>
        <taxon>Owenia</taxon>
    </lineage>
</organism>
<sequence length="335" mass="37997">MTHVLTIMKNILSIFLLMCITLLVHAQKELEVKKESEYFSEPGKSINSRCHQENEYYIVQPSIFGDVCDYYKCVNTYYEKFRCPPGRGVGKDYLDYGKEGIAHSLFPCSLNTEACALGNPVPRPDFKFCGFDLIWVVDMSCSIADESKAKVVDFIYNVIKKFHIGPMHVLTGGLSYGSKIHDIQTLKEGRNKPITLKNFKNMVQDDGSCKTVTYKALKQVHDHYFKKENGDRPDYQNIMIFISDGITYEGRLADNEALSQEAIGYGADIKKSGTINFVLGMPNKRKDDYVGMKEWGGIASSNGNVTHIYLMESFDELAEKVQYMAENICLQSTLY</sequence>
<accession>A0A8S4PRW9</accession>
<reference evidence="3" key="1">
    <citation type="submission" date="2022-03" db="EMBL/GenBank/DDBJ databases">
        <authorList>
            <person name="Martin C."/>
        </authorList>
    </citation>
    <scope>NUCLEOTIDE SEQUENCE</scope>
</reference>
<gene>
    <name evidence="3" type="ORF">OFUS_LOCUS21142</name>
</gene>
<proteinExistence type="predicted"/>
<evidence type="ECO:0000313" key="4">
    <source>
        <dbReference type="Proteomes" id="UP000749559"/>
    </source>
</evidence>
<keyword evidence="1" id="KW-0732">Signal</keyword>
<protein>
    <recommendedName>
        <fullName evidence="2">VWFA domain-containing protein</fullName>
    </recommendedName>
</protein>
<dbReference type="InterPro" id="IPR050525">
    <property type="entry name" value="ECM_Assembly_Org"/>
</dbReference>
<comment type="caution">
    <text evidence="3">The sequence shown here is derived from an EMBL/GenBank/DDBJ whole genome shotgun (WGS) entry which is preliminary data.</text>
</comment>
<evidence type="ECO:0000256" key="1">
    <source>
        <dbReference type="SAM" id="SignalP"/>
    </source>
</evidence>
<dbReference type="SMART" id="SM00327">
    <property type="entry name" value="VWA"/>
    <property type="match status" value="1"/>
</dbReference>
<name>A0A8S4PRW9_OWEFU</name>
<dbReference type="SUPFAM" id="SSF53300">
    <property type="entry name" value="vWA-like"/>
    <property type="match status" value="1"/>
</dbReference>
<dbReference type="OrthoDB" id="5317514at2759"/>
<evidence type="ECO:0000259" key="2">
    <source>
        <dbReference type="PROSITE" id="PS50234"/>
    </source>
</evidence>
<evidence type="ECO:0000313" key="3">
    <source>
        <dbReference type="EMBL" id="CAH1796767.1"/>
    </source>
</evidence>
<dbReference type="PROSITE" id="PS50234">
    <property type="entry name" value="VWFA"/>
    <property type="match status" value="1"/>
</dbReference>
<feature type="chain" id="PRO_5035895468" description="VWFA domain-containing protein" evidence="1">
    <location>
        <begin position="27"/>
        <end position="335"/>
    </location>
</feature>
<dbReference type="Gene3D" id="3.40.50.410">
    <property type="entry name" value="von Willebrand factor, type A domain"/>
    <property type="match status" value="1"/>
</dbReference>